<proteinExistence type="predicted"/>
<gene>
    <name evidence="2" type="ORF">EG352_21520</name>
</gene>
<feature type="signal peptide" evidence="1">
    <location>
        <begin position="1"/>
        <end position="18"/>
    </location>
</feature>
<dbReference type="PROSITE" id="PS51257">
    <property type="entry name" value="PROKAR_LIPOPROTEIN"/>
    <property type="match status" value="1"/>
</dbReference>
<feature type="chain" id="PRO_5042077506" evidence="1">
    <location>
        <begin position="19"/>
        <end position="398"/>
    </location>
</feature>
<dbReference type="AlphaFoldDB" id="A0AAD1DXM5"/>
<accession>A0AAD1DXM5</accession>
<reference evidence="2 3" key="1">
    <citation type="submission" date="2018-11" db="EMBL/GenBank/DDBJ databases">
        <title>Proposal to divide the Flavobacteriaceae and reorganize its genera based on Amino Acid Identity values calculated from whole genome sequences.</title>
        <authorList>
            <person name="Nicholson A.C."/>
            <person name="Gulvik C.A."/>
            <person name="Whitney A.M."/>
            <person name="Humrighouse B.W."/>
            <person name="Bell M."/>
            <person name="Holmes B."/>
            <person name="Steigerwalt A.G."/>
            <person name="Villarma A."/>
            <person name="Sheth M."/>
            <person name="Batra D."/>
            <person name="Pryor J."/>
            <person name="Bernardet J.-F."/>
            <person name="Hugo C."/>
            <person name="Kampfer P."/>
            <person name="Newman J."/>
            <person name="McQuiston J.R."/>
        </authorList>
    </citation>
    <scope>NUCLEOTIDE SEQUENCE [LARGE SCALE GENOMIC DNA]</scope>
    <source>
        <strain evidence="2 3">H5559</strain>
    </source>
</reference>
<evidence type="ECO:0000313" key="3">
    <source>
        <dbReference type="Proteomes" id="UP000269015"/>
    </source>
</evidence>
<protein>
    <submittedName>
        <fullName evidence="2">DUF1566 domain-containing protein</fullName>
    </submittedName>
</protein>
<dbReference type="RefSeq" id="WP_123861907.1">
    <property type="nucleotide sequence ID" value="NZ_CP033930.1"/>
</dbReference>
<sequence length="398" mass="43829">MKKIVFVMLAVLTLASCGSDGGRDNDNGSNNTANAAPKIVTGTPIIANAQFKFAGTVTSTGSGYSKRGFCWSKNINPTIGNSKYIEEFTNTTGDYQLMATYSTDFDKSTTYYVRAYVQAFNGEVIYGDNVSFMTPAKMDITFKMAKEIYTTSATLVTEKISVNYLESFFPNEKGFCYRTSTGVDIANGQTVKVDNPGNYSPYELEVTGLLPNTTYYVKSYVKEGSNVYYSAEKTFTTAGAIGASGGYIFYDKGEATDGWRYLEAAPANLTYNGSVKVQWGCPFDVVNQTQSVMGSGPANTARIICQCSEANCAARLCANYTVNGITGWFLPSVEELKAFYKSSKNVYTIATIQWNDYYWSSTEVPGLNKATLIDGFNGYLSNYEKDYNKVMVRPVRRF</sequence>
<name>A0AAD1DXM5_CHRID</name>
<dbReference type="EMBL" id="CP033930">
    <property type="protein sequence ID" value="AZB20143.1"/>
    <property type="molecule type" value="Genomic_DNA"/>
</dbReference>
<keyword evidence="1" id="KW-0732">Signal</keyword>
<organism evidence="2 3">
    <name type="scientific">Chryseobacterium indologenes</name>
    <name type="common">Flavobacterium indologenes</name>
    <dbReference type="NCBI Taxonomy" id="253"/>
    <lineage>
        <taxon>Bacteria</taxon>
        <taxon>Pseudomonadati</taxon>
        <taxon>Bacteroidota</taxon>
        <taxon>Flavobacteriia</taxon>
        <taxon>Flavobacteriales</taxon>
        <taxon>Weeksellaceae</taxon>
        <taxon>Chryseobacterium group</taxon>
        <taxon>Chryseobacterium</taxon>
    </lineage>
</organism>
<evidence type="ECO:0000313" key="2">
    <source>
        <dbReference type="EMBL" id="AZB20143.1"/>
    </source>
</evidence>
<evidence type="ECO:0000256" key="1">
    <source>
        <dbReference type="SAM" id="SignalP"/>
    </source>
</evidence>
<dbReference type="Proteomes" id="UP000269015">
    <property type="component" value="Chromosome"/>
</dbReference>